<dbReference type="PANTHER" id="PTHR37542">
    <property type="entry name" value="HELO DOMAIN-CONTAINING PROTEIN-RELATED"/>
    <property type="match status" value="1"/>
</dbReference>
<dbReference type="OrthoDB" id="1911848at2759"/>
<dbReference type="Proteomes" id="UP000297299">
    <property type="component" value="Unassembled WGS sequence"/>
</dbReference>
<evidence type="ECO:0008006" key="3">
    <source>
        <dbReference type="Google" id="ProtNLM"/>
    </source>
</evidence>
<dbReference type="InterPro" id="IPR011009">
    <property type="entry name" value="Kinase-like_dom_sf"/>
</dbReference>
<organism evidence="1 2">
    <name type="scientific">Botryotinia calthae</name>
    <dbReference type="NCBI Taxonomy" id="38488"/>
    <lineage>
        <taxon>Eukaryota</taxon>
        <taxon>Fungi</taxon>
        <taxon>Dikarya</taxon>
        <taxon>Ascomycota</taxon>
        <taxon>Pezizomycotina</taxon>
        <taxon>Leotiomycetes</taxon>
        <taxon>Helotiales</taxon>
        <taxon>Sclerotiniaceae</taxon>
        <taxon>Botryotinia</taxon>
    </lineage>
</organism>
<accession>A0A4Y8DAY8</accession>
<proteinExistence type="predicted"/>
<dbReference type="SUPFAM" id="SSF56112">
    <property type="entry name" value="Protein kinase-like (PK-like)"/>
    <property type="match status" value="1"/>
</dbReference>
<sequence>MGIADLDMYVHIARIIYKRSQPYFPHFPPSFDIYSLGIVLLELSFWEPIMALATPSERVTMIRWEVFTHKPRGSKLGPACSWLKTIWEIANTELASEVGDAYRDVVLFCLRGNNHERDIWTGAEANGGNFRWMVDQRYPHREFSEVGIEKDFYWKVVKTLEAVRI</sequence>
<dbReference type="AlphaFoldDB" id="A0A4Y8DAY8"/>
<reference evidence="1 2" key="1">
    <citation type="submission" date="2017-11" db="EMBL/GenBank/DDBJ databases">
        <title>Comparative genomics of Botrytis spp.</title>
        <authorList>
            <person name="Valero-Jimenez C.A."/>
            <person name="Tapia P."/>
            <person name="Veloso J."/>
            <person name="Silva-Moreno E."/>
            <person name="Staats M."/>
            <person name="Valdes J.H."/>
            <person name="Van Kan J.A.L."/>
        </authorList>
    </citation>
    <scope>NUCLEOTIDE SEQUENCE [LARGE SCALE GENOMIC DNA]</scope>
    <source>
        <strain evidence="1 2">MUCL2830</strain>
    </source>
</reference>
<evidence type="ECO:0000313" key="1">
    <source>
        <dbReference type="EMBL" id="TEY74287.1"/>
    </source>
</evidence>
<comment type="caution">
    <text evidence="1">The sequence shown here is derived from an EMBL/GenBank/DDBJ whole genome shotgun (WGS) entry which is preliminary data.</text>
</comment>
<keyword evidence="2" id="KW-1185">Reference proteome</keyword>
<gene>
    <name evidence="1" type="ORF">BOTCAL_0074g00170</name>
</gene>
<name>A0A4Y8DAY8_9HELO</name>
<evidence type="ECO:0000313" key="2">
    <source>
        <dbReference type="Proteomes" id="UP000297299"/>
    </source>
</evidence>
<dbReference type="EMBL" id="PHWZ01000074">
    <property type="protein sequence ID" value="TEY74287.1"/>
    <property type="molecule type" value="Genomic_DNA"/>
</dbReference>
<protein>
    <recommendedName>
        <fullName evidence="3">Protein kinase domain-containing protein</fullName>
    </recommendedName>
</protein>